<evidence type="ECO:0000313" key="3">
    <source>
        <dbReference type="Proteomes" id="UP001630127"/>
    </source>
</evidence>
<comment type="caution">
    <text evidence="2">The sequence shown here is derived from an EMBL/GenBank/DDBJ whole genome shotgun (WGS) entry which is preliminary data.</text>
</comment>
<reference evidence="2 3" key="1">
    <citation type="submission" date="2024-11" db="EMBL/GenBank/DDBJ databases">
        <title>A near-complete genome assembly of Cinchona calisaya.</title>
        <authorList>
            <person name="Lian D.C."/>
            <person name="Zhao X.W."/>
            <person name="Wei L."/>
        </authorList>
    </citation>
    <scope>NUCLEOTIDE SEQUENCE [LARGE SCALE GENOMIC DNA]</scope>
    <source>
        <tissue evidence="2">Nenye</tissue>
    </source>
</reference>
<dbReference type="InterPro" id="IPR053151">
    <property type="entry name" value="RNase_H-like"/>
</dbReference>
<gene>
    <name evidence="2" type="ORF">ACH5RR_018109</name>
</gene>
<name>A0ABD2ZP44_9GENT</name>
<evidence type="ECO:0000313" key="2">
    <source>
        <dbReference type="EMBL" id="KAL3519960.1"/>
    </source>
</evidence>
<dbReference type="Pfam" id="PF13456">
    <property type="entry name" value="RVT_3"/>
    <property type="match status" value="1"/>
</dbReference>
<dbReference type="InterPro" id="IPR036397">
    <property type="entry name" value="RNaseH_sf"/>
</dbReference>
<dbReference type="PANTHER" id="PTHR47723">
    <property type="entry name" value="OS05G0353850 PROTEIN"/>
    <property type="match status" value="1"/>
</dbReference>
<organism evidence="2 3">
    <name type="scientific">Cinchona calisaya</name>
    <dbReference type="NCBI Taxonomy" id="153742"/>
    <lineage>
        <taxon>Eukaryota</taxon>
        <taxon>Viridiplantae</taxon>
        <taxon>Streptophyta</taxon>
        <taxon>Embryophyta</taxon>
        <taxon>Tracheophyta</taxon>
        <taxon>Spermatophyta</taxon>
        <taxon>Magnoliopsida</taxon>
        <taxon>eudicotyledons</taxon>
        <taxon>Gunneridae</taxon>
        <taxon>Pentapetalae</taxon>
        <taxon>asterids</taxon>
        <taxon>lamiids</taxon>
        <taxon>Gentianales</taxon>
        <taxon>Rubiaceae</taxon>
        <taxon>Cinchonoideae</taxon>
        <taxon>Cinchoneae</taxon>
        <taxon>Cinchona</taxon>
    </lineage>
</organism>
<feature type="domain" description="RNase H type-1" evidence="1">
    <location>
        <begin position="210"/>
        <end position="329"/>
    </location>
</feature>
<dbReference type="EMBL" id="JBJUIK010000008">
    <property type="protein sequence ID" value="KAL3519960.1"/>
    <property type="molecule type" value="Genomic_DNA"/>
</dbReference>
<dbReference type="CDD" id="cd06222">
    <property type="entry name" value="RNase_H_like"/>
    <property type="match status" value="1"/>
</dbReference>
<protein>
    <recommendedName>
        <fullName evidence="1">RNase H type-1 domain-containing protein</fullName>
    </recommendedName>
</protein>
<dbReference type="InterPro" id="IPR002156">
    <property type="entry name" value="RNaseH_domain"/>
</dbReference>
<dbReference type="Gene3D" id="3.30.420.10">
    <property type="entry name" value="Ribonuclease H-like superfamily/Ribonuclease H"/>
    <property type="match status" value="1"/>
</dbReference>
<dbReference type="SUPFAM" id="SSF53098">
    <property type="entry name" value="Ribonuclease H-like"/>
    <property type="match status" value="1"/>
</dbReference>
<keyword evidence="3" id="KW-1185">Reference proteome</keyword>
<evidence type="ECO:0000259" key="1">
    <source>
        <dbReference type="Pfam" id="PF13456"/>
    </source>
</evidence>
<dbReference type="InterPro" id="IPR012337">
    <property type="entry name" value="RNaseH-like_sf"/>
</dbReference>
<accession>A0ABD2ZP44</accession>
<sequence>MFRSFWWTGTAENNRSLCMISWESICKPKECGGLDFRRMMDYNKALVGKMAWNDMLKKGACYLVKDGSCIRIWSDPWILSIQDFKPPIQCRDNVLVHFVADLISPETRTWNMDLLQALFPPSISNKIVKIKIPVMTEPDSLIWVPSMSGNYSVKIAYFTNQRRRFTTITEDKRKVWKRLWASKIHERHKFFLWKVCSKILTSRAKIKEANVDATFKEGLTTVAAILRNNHGCIMHAHTKILRSYDANSAEAAVILEAMRITDQGLKKVILEGDSTTVISTLKNECLQFDWSCAVDIQEARKYSRKWPKWRFRKVPRNCNSTTHQIAKWAFERKWVDYISSNFV</sequence>
<dbReference type="Proteomes" id="UP001630127">
    <property type="component" value="Unassembled WGS sequence"/>
</dbReference>
<dbReference type="AlphaFoldDB" id="A0ABD2ZP44"/>
<proteinExistence type="predicted"/>
<dbReference type="InterPro" id="IPR044730">
    <property type="entry name" value="RNase_H-like_dom_plant"/>
</dbReference>
<dbReference type="PANTHER" id="PTHR47723:SF19">
    <property type="entry name" value="POLYNUCLEOTIDYL TRANSFERASE, RIBONUCLEASE H-LIKE SUPERFAMILY PROTEIN"/>
    <property type="match status" value="1"/>
</dbReference>